<evidence type="ECO:0000313" key="3">
    <source>
        <dbReference type="Proteomes" id="UP000184164"/>
    </source>
</evidence>
<feature type="domain" description="N-sulphoglucosamine sulphohydrolase C-terminal" evidence="1">
    <location>
        <begin position="115"/>
        <end position="268"/>
    </location>
</feature>
<dbReference type="Pfam" id="PF16347">
    <property type="entry name" value="SGSH_C"/>
    <property type="match status" value="1"/>
</dbReference>
<organism evidence="2 3">
    <name type="scientific">Mariniphaga anaerophila</name>
    <dbReference type="NCBI Taxonomy" id="1484053"/>
    <lineage>
        <taxon>Bacteria</taxon>
        <taxon>Pseudomonadati</taxon>
        <taxon>Bacteroidota</taxon>
        <taxon>Bacteroidia</taxon>
        <taxon>Marinilabiliales</taxon>
        <taxon>Prolixibacteraceae</taxon>
        <taxon>Mariniphaga</taxon>
    </lineage>
</organism>
<sequence length="278" mass="33273">MSIRTNDMDIRYDLKMQDEQINSHFPEMNHIARMNESQKKAWEAYYDPIKKNFLENKPEGDELSLWKYQRYMRDYLACIRSVDENVGRVLNYLEKNGLLDNTLVVYTSDQGFYMGEHGWFDKRFMYEQSLRTPLLMHLPKGYEQKGEIQELVQNIDYAPTFLDMAGVEVPGEVQGKSLKELLQGNKASAWRDAVYYHYYDFPNEHMVKKHYGIRTERYKLIHFYDDIDEWELYDLETDPDEMNNLIHSEQHVATVARLKKELKKLQEQYGDTTFPAWQ</sequence>
<reference evidence="2 3" key="1">
    <citation type="submission" date="2016-11" db="EMBL/GenBank/DDBJ databases">
        <authorList>
            <person name="Jaros S."/>
            <person name="Januszkiewicz K."/>
            <person name="Wedrychowicz H."/>
        </authorList>
    </citation>
    <scope>NUCLEOTIDE SEQUENCE [LARGE SCALE GENOMIC DNA]</scope>
    <source>
        <strain evidence="2 3">DSM 26910</strain>
    </source>
</reference>
<evidence type="ECO:0000259" key="1">
    <source>
        <dbReference type="Pfam" id="PF16347"/>
    </source>
</evidence>
<dbReference type="PANTHER" id="PTHR43108:SF6">
    <property type="entry name" value="N-SULPHOGLUCOSAMINE SULPHOHYDROLASE"/>
    <property type="match status" value="1"/>
</dbReference>
<keyword evidence="3" id="KW-1185">Reference proteome</keyword>
<dbReference type="Gene3D" id="3.40.720.10">
    <property type="entry name" value="Alkaline Phosphatase, subunit A"/>
    <property type="match status" value="1"/>
</dbReference>
<name>A0A1M4Y7G0_9BACT</name>
<accession>A0A1M4Y7G0</accession>
<dbReference type="STRING" id="1484053.SAMN05444274_103261"/>
<dbReference type="PANTHER" id="PTHR43108">
    <property type="entry name" value="N-ACETYLGLUCOSAMINE-6-SULFATASE FAMILY MEMBER"/>
    <property type="match status" value="1"/>
</dbReference>
<dbReference type="InterPro" id="IPR017850">
    <property type="entry name" value="Alkaline_phosphatase_core_sf"/>
</dbReference>
<dbReference type="InterPro" id="IPR032506">
    <property type="entry name" value="SGSH_C"/>
</dbReference>
<dbReference type="SUPFAM" id="SSF53649">
    <property type="entry name" value="Alkaline phosphatase-like"/>
    <property type="match status" value="1"/>
</dbReference>
<dbReference type="EMBL" id="FQUM01000003">
    <property type="protein sequence ID" value="SHF01747.1"/>
    <property type="molecule type" value="Genomic_DNA"/>
</dbReference>
<protein>
    <submittedName>
        <fullName evidence="2">Sulfatase</fullName>
    </submittedName>
</protein>
<dbReference type="Proteomes" id="UP000184164">
    <property type="component" value="Unassembled WGS sequence"/>
</dbReference>
<proteinExistence type="predicted"/>
<evidence type="ECO:0000313" key="2">
    <source>
        <dbReference type="EMBL" id="SHF01747.1"/>
    </source>
</evidence>
<dbReference type="AlphaFoldDB" id="A0A1M4Y7G0"/>
<gene>
    <name evidence="2" type="ORF">SAMN05444274_103261</name>
</gene>